<dbReference type="Pfam" id="PF13714">
    <property type="entry name" value="PEP_mutase"/>
    <property type="match status" value="1"/>
</dbReference>
<dbReference type="PANTHER" id="PTHR42905:SF16">
    <property type="entry name" value="CARBOXYPHOSPHONOENOLPYRUVATE PHOSPHONOMUTASE-LIKE PROTEIN (AFU_ORTHOLOGUE AFUA_5G07230)"/>
    <property type="match status" value="1"/>
</dbReference>
<dbReference type="SUPFAM" id="SSF51621">
    <property type="entry name" value="Phosphoenolpyruvate/pyruvate domain"/>
    <property type="match status" value="1"/>
</dbReference>
<dbReference type="RefSeq" id="WP_130187685.1">
    <property type="nucleotide sequence ID" value="NZ_CP035913.1"/>
</dbReference>
<dbReference type="PANTHER" id="PTHR42905">
    <property type="entry name" value="PHOSPHOENOLPYRUVATE CARBOXYLASE"/>
    <property type="match status" value="1"/>
</dbReference>
<keyword evidence="1" id="KW-0670">Pyruvate</keyword>
<sequence>MNQQNEFAHHFASLHCKGAPLVLYNAWDAGSARAIAAAGAQAIGTSSWAVAAAHGYEDGEAIPLPLVEQVLGRIVRSVALPVTVDIEGGYSADPQVCAGNVSILLEHGVVGINFEDRVVDGAGLYGIDAQCERIAAIRDLACARGMDLFINARTDLFFDEQTSPQDGLGEARKRAAAYAKAGASGFFVPGLVDLPVIADLAATITLPLNVMATSGMADSRALAEAGVARISHGPAPYLHAMEATRVAARAVLGRE</sequence>
<dbReference type="CDD" id="cd00377">
    <property type="entry name" value="ICL_PEPM"/>
    <property type="match status" value="1"/>
</dbReference>
<keyword evidence="1" id="KW-0456">Lyase</keyword>
<dbReference type="AlphaFoldDB" id="A0A4P6L1G8"/>
<accession>A0A4P6L1G8</accession>
<dbReference type="InterPro" id="IPR015813">
    <property type="entry name" value="Pyrv/PenolPyrv_kinase-like_dom"/>
</dbReference>
<organism evidence="1 2">
    <name type="scientific">Pseudoduganella lutea</name>
    <dbReference type="NCBI Taxonomy" id="321985"/>
    <lineage>
        <taxon>Bacteria</taxon>
        <taxon>Pseudomonadati</taxon>
        <taxon>Pseudomonadota</taxon>
        <taxon>Betaproteobacteria</taxon>
        <taxon>Burkholderiales</taxon>
        <taxon>Oxalobacteraceae</taxon>
        <taxon>Telluria group</taxon>
        <taxon>Pseudoduganella</taxon>
    </lineage>
</organism>
<gene>
    <name evidence="1" type="ORF">EWM63_17520</name>
</gene>
<name>A0A4P6L1G8_9BURK</name>
<dbReference type="Proteomes" id="UP000290637">
    <property type="component" value="Chromosome"/>
</dbReference>
<protein>
    <submittedName>
        <fullName evidence="1">Isocitrate lyase/phosphoenolpyruvate mutase family protein</fullName>
    </submittedName>
</protein>
<keyword evidence="2" id="KW-1185">Reference proteome</keyword>
<dbReference type="GO" id="GO:0016829">
    <property type="term" value="F:lyase activity"/>
    <property type="evidence" value="ECO:0007669"/>
    <property type="project" value="UniProtKB-KW"/>
</dbReference>
<dbReference type="Gene3D" id="3.20.20.60">
    <property type="entry name" value="Phosphoenolpyruvate-binding domains"/>
    <property type="match status" value="1"/>
</dbReference>
<dbReference type="InterPro" id="IPR040442">
    <property type="entry name" value="Pyrv_kinase-like_dom_sf"/>
</dbReference>
<dbReference type="KEGG" id="plue:EWM63_17520"/>
<evidence type="ECO:0000313" key="1">
    <source>
        <dbReference type="EMBL" id="QBE64568.1"/>
    </source>
</evidence>
<dbReference type="EMBL" id="CP035913">
    <property type="protein sequence ID" value="QBE64568.1"/>
    <property type="molecule type" value="Genomic_DNA"/>
</dbReference>
<dbReference type="InterPro" id="IPR039556">
    <property type="entry name" value="ICL/PEPM"/>
</dbReference>
<proteinExistence type="predicted"/>
<dbReference type="OrthoDB" id="9785398at2"/>
<reference evidence="1 2" key="1">
    <citation type="submission" date="2019-02" db="EMBL/GenBank/DDBJ databases">
        <title>Draft Genome Sequences of Six Type Strains of the Genus Massilia.</title>
        <authorList>
            <person name="Miess H."/>
            <person name="Frediansyhah A."/>
            <person name="Gross H."/>
        </authorList>
    </citation>
    <scope>NUCLEOTIDE SEQUENCE [LARGE SCALE GENOMIC DNA]</scope>
    <source>
        <strain evidence="1 2">DSM 17473</strain>
    </source>
</reference>
<evidence type="ECO:0000313" key="2">
    <source>
        <dbReference type="Proteomes" id="UP000290637"/>
    </source>
</evidence>